<comment type="caution">
    <text evidence="1">The sequence shown here is derived from an EMBL/GenBank/DDBJ whole genome shotgun (WGS) entry which is preliminary data.</text>
</comment>
<dbReference type="Proteomes" id="UP000814128">
    <property type="component" value="Unassembled WGS sequence"/>
</dbReference>
<sequence>MVLKMLDAAVTAFLSPKYYPHVVIGAVLTYALYMYAQGRKTTRERDLHGRTVLVTGAFTPIGLTLLDALAKRGAHIIALSPDPVDTGPSNVLVPLLRSTHNNELIYAEHCDLRSPASIRAFVASLVKTENQRIDAVVFAHEYAPMDSIFGTKARPRAAVDKERREASAATFLLITLLLPLLLVAPVERDIRLITLINPFYAAAAGRFAVPAPTARRPAPLLFAEGRRALRSAVLMRHLQRVLDALPSGGQVPRTDALAQTVTVISGKKQRSNIVAVSVSPGVNRSDVVAPLLGADFSRGVTSWRGLVIYILFNPLLRLFTKSAASSLETVLHALFLPTPFKLFQATAVESEDASTPAPARRAQAEVLKPGALYAECSVIPLHVPPASPPPAPDGAPEAKLDEPDDGELGGVALGTAVWEEFERELKKWEAEEKQAGGRREKQEGSRGGTNTPPTVDEDVPTVDEGPRGE</sequence>
<evidence type="ECO:0000313" key="1">
    <source>
        <dbReference type="EMBL" id="KAI0032398.1"/>
    </source>
</evidence>
<proteinExistence type="predicted"/>
<reference evidence="1" key="1">
    <citation type="submission" date="2021-02" db="EMBL/GenBank/DDBJ databases">
        <authorList>
            <consortium name="DOE Joint Genome Institute"/>
            <person name="Ahrendt S."/>
            <person name="Looney B.P."/>
            <person name="Miyauchi S."/>
            <person name="Morin E."/>
            <person name="Drula E."/>
            <person name="Courty P.E."/>
            <person name="Chicoki N."/>
            <person name="Fauchery L."/>
            <person name="Kohler A."/>
            <person name="Kuo A."/>
            <person name="Labutti K."/>
            <person name="Pangilinan J."/>
            <person name="Lipzen A."/>
            <person name="Riley R."/>
            <person name="Andreopoulos W."/>
            <person name="He G."/>
            <person name="Johnson J."/>
            <person name="Barry K.W."/>
            <person name="Grigoriev I.V."/>
            <person name="Nagy L."/>
            <person name="Hibbett D."/>
            <person name="Henrissat B."/>
            <person name="Matheny P.B."/>
            <person name="Labbe J."/>
            <person name="Martin F."/>
        </authorList>
    </citation>
    <scope>NUCLEOTIDE SEQUENCE</scope>
    <source>
        <strain evidence="1">EC-137</strain>
    </source>
</reference>
<evidence type="ECO:0000313" key="2">
    <source>
        <dbReference type="Proteomes" id="UP000814128"/>
    </source>
</evidence>
<name>A0ACB8QKP0_9AGAM</name>
<gene>
    <name evidence="1" type="ORF">K488DRAFT_50003</name>
</gene>
<protein>
    <submittedName>
        <fullName evidence="1">Uncharacterized protein</fullName>
    </submittedName>
</protein>
<keyword evidence="2" id="KW-1185">Reference proteome</keyword>
<organism evidence="1 2">
    <name type="scientific">Vararia minispora EC-137</name>
    <dbReference type="NCBI Taxonomy" id="1314806"/>
    <lineage>
        <taxon>Eukaryota</taxon>
        <taxon>Fungi</taxon>
        <taxon>Dikarya</taxon>
        <taxon>Basidiomycota</taxon>
        <taxon>Agaricomycotina</taxon>
        <taxon>Agaricomycetes</taxon>
        <taxon>Russulales</taxon>
        <taxon>Lachnocladiaceae</taxon>
        <taxon>Vararia</taxon>
    </lineage>
</organism>
<reference evidence="1" key="2">
    <citation type="journal article" date="2022" name="New Phytol.">
        <title>Evolutionary transition to the ectomycorrhizal habit in the genomes of a hyperdiverse lineage of mushroom-forming fungi.</title>
        <authorList>
            <person name="Looney B."/>
            <person name="Miyauchi S."/>
            <person name="Morin E."/>
            <person name="Drula E."/>
            <person name="Courty P.E."/>
            <person name="Kohler A."/>
            <person name="Kuo A."/>
            <person name="LaButti K."/>
            <person name="Pangilinan J."/>
            <person name="Lipzen A."/>
            <person name="Riley R."/>
            <person name="Andreopoulos W."/>
            <person name="He G."/>
            <person name="Johnson J."/>
            <person name="Nolan M."/>
            <person name="Tritt A."/>
            <person name="Barry K.W."/>
            <person name="Grigoriev I.V."/>
            <person name="Nagy L.G."/>
            <person name="Hibbett D."/>
            <person name="Henrissat B."/>
            <person name="Matheny P.B."/>
            <person name="Labbe J."/>
            <person name="Martin F.M."/>
        </authorList>
    </citation>
    <scope>NUCLEOTIDE SEQUENCE</scope>
    <source>
        <strain evidence="1">EC-137</strain>
    </source>
</reference>
<dbReference type="EMBL" id="MU273547">
    <property type="protein sequence ID" value="KAI0032398.1"/>
    <property type="molecule type" value="Genomic_DNA"/>
</dbReference>
<accession>A0ACB8QKP0</accession>